<evidence type="ECO:0000256" key="2">
    <source>
        <dbReference type="SAM" id="Phobius"/>
    </source>
</evidence>
<evidence type="ECO:0000256" key="1">
    <source>
        <dbReference type="SAM" id="MobiDB-lite"/>
    </source>
</evidence>
<feature type="transmembrane region" description="Helical" evidence="2">
    <location>
        <begin position="46"/>
        <end position="64"/>
    </location>
</feature>
<proteinExistence type="predicted"/>
<protein>
    <submittedName>
        <fullName evidence="3">Uncharacterized protein</fullName>
    </submittedName>
</protein>
<accession>A0A0G2E8T1</accession>
<evidence type="ECO:0000313" key="3">
    <source>
        <dbReference type="EMBL" id="KKY18766.1"/>
    </source>
</evidence>
<feature type="compositionally biased region" description="Low complexity" evidence="1">
    <location>
        <begin position="140"/>
        <end position="150"/>
    </location>
</feature>
<evidence type="ECO:0000313" key="4">
    <source>
        <dbReference type="Proteomes" id="UP000034182"/>
    </source>
</evidence>
<sequence>MPLPQSPQTARTPGGSKSDSLTAELRGVFGRYMAPDNTEYEDAHNVVQIFMLSIMCLCLTYHIAARTVTTILDTFVWAVTRAAAGVWTALVAVAMVPGLWVCADDGAAGACNNNNDNRPPGLGDEDRDGDAGGEIGGAGAQRYRGAGAEV</sequence>
<gene>
    <name evidence="3" type="ORF">UCDDS831_g05789</name>
</gene>
<dbReference type="AlphaFoldDB" id="A0A0G2E8T1"/>
<reference evidence="3 4" key="1">
    <citation type="submission" date="2015-03" db="EMBL/GenBank/DDBJ databases">
        <authorList>
            <person name="Morales-Cruz A."/>
            <person name="Amrine K.C."/>
            <person name="Cantu D."/>
        </authorList>
    </citation>
    <scope>NUCLEOTIDE SEQUENCE [LARGE SCALE GENOMIC DNA]</scope>
    <source>
        <strain evidence="3">DS831</strain>
    </source>
</reference>
<keyword evidence="2" id="KW-0472">Membrane</keyword>
<dbReference type="EMBL" id="LAQI01000121">
    <property type="protein sequence ID" value="KKY18766.1"/>
    <property type="molecule type" value="Genomic_DNA"/>
</dbReference>
<comment type="caution">
    <text evidence="3">The sequence shown here is derived from an EMBL/GenBank/DDBJ whole genome shotgun (WGS) entry which is preliminary data.</text>
</comment>
<feature type="region of interest" description="Disordered" evidence="1">
    <location>
        <begin position="112"/>
        <end position="150"/>
    </location>
</feature>
<keyword evidence="2" id="KW-0812">Transmembrane</keyword>
<dbReference type="Proteomes" id="UP000034182">
    <property type="component" value="Unassembled WGS sequence"/>
</dbReference>
<name>A0A0G2E8T1_9PEZI</name>
<reference evidence="3 4" key="2">
    <citation type="submission" date="2015-05" db="EMBL/GenBank/DDBJ databases">
        <title>Distinctive expansion of gene families associated with plant cell wall degradation and secondary metabolism in the genomes of grapevine trunk pathogens.</title>
        <authorList>
            <person name="Lawrence D.P."/>
            <person name="Travadon R."/>
            <person name="Rolshausen P.E."/>
            <person name="Baumgartner K."/>
        </authorList>
    </citation>
    <scope>NUCLEOTIDE SEQUENCE [LARGE SCALE GENOMIC DNA]</scope>
    <source>
        <strain evidence="3">DS831</strain>
    </source>
</reference>
<feature type="transmembrane region" description="Helical" evidence="2">
    <location>
        <begin position="76"/>
        <end position="100"/>
    </location>
</feature>
<keyword evidence="2" id="KW-1133">Transmembrane helix</keyword>
<organism evidence="3 4">
    <name type="scientific">Diplodia seriata</name>
    <dbReference type="NCBI Taxonomy" id="420778"/>
    <lineage>
        <taxon>Eukaryota</taxon>
        <taxon>Fungi</taxon>
        <taxon>Dikarya</taxon>
        <taxon>Ascomycota</taxon>
        <taxon>Pezizomycotina</taxon>
        <taxon>Dothideomycetes</taxon>
        <taxon>Dothideomycetes incertae sedis</taxon>
        <taxon>Botryosphaeriales</taxon>
        <taxon>Botryosphaeriaceae</taxon>
        <taxon>Diplodia</taxon>
    </lineage>
</organism>